<evidence type="ECO:0000313" key="2">
    <source>
        <dbReference type="EMBL" id="HEB95167.1"/>
    </source>
</evidence>
<protein>
    <submittedName>
        <fullName evidence="2">Uncharacterized protein</fullName>
    </submittedName>
</protein>
<feature type="compositionally biased region" description="Low complexity" evidence="1">
    <location>
        <begin position="55"/>
        <end position="71"/>
    </location>
</feature>
<sequence>MARFIQPQFFTPAQLDAITGLLDRMAISDEEGRRIFVIALEYELAEYEKERAEQPEVPEQAAQAEAAQPAPGPALEPLARATEALLHRLRALDDPDAGVLLERLQAGDPYRRHYPGQYLPALARELERLLEACADDGAAGPPAATVTAPPPAVDAAGRHFVLAVAEAFEECFETDPAADGGTALGRLLQQVIDSCGLPLRLQGETLQQLLEERRR</sequence>
<name>A0A831W9I3_9GAMM</name>
<dbReference type="EMBL" id="DRKP01000022">
    <property type="protein sequence ID" value="HEB95167.1"/>
    <property type="molecule type" value="Genomic_DNA"/>
</dbReference>
<evidence type="ECO:0000256" key="1">
    <source>
        <dbReference type="SAM" id="MobiDB-lite"/>
    </source>
</evidence>
<proteinExistence type="predicted"/>
<dbReference type="Proteomes" id="UP000886251">
    <property type="component" value="Unassembled WGS sequence"/>
</dbReference>
<accession>A0A831W9I3</accession>
<gene>
    <name evidence="2" type="ORF">ENI96_01890</name>
</gene>
<dbReference type="AlphaFoldDB" id="A0A831W9I3"/>
<reference evidence="2" key="1">
    <citation type="journal article" date="2020" name="mSystems">
        <title>Genome- and Community-Level Interaction Insights into Carbon Utilization and Element Cycling Functions of Hydrothermarchaeota in Hydrothermal Sediment.</title>
        <authorList>
            <person name="Zhou Z."/>
            <person name="Liu Y."/>
            <person name="Xu W."/>
            <person name="Pan J."/>
            <person name="Luo Z.H."/>
            <person name="Li M."/>
        </authorList>
    </citation>
    <scope>NUCLEOTIDE SEQUENCE [LARGE SCALE GENOMIC DNA]</scope>
    <source>
        <strain evidence="2">HyVt-443</strain>
    </source>
</reference>
<comment type="caution">
    <text evidence="2">The sequence shown here is derived from an EMBL/GenBank/DDBJ whole genome shotgun (WGS) entry which is preliminary data.</text>
</comment>
<organism evidence="2">
    <name type="scientific">Sedimenticola thiotaurini</name>
    <dbReference type="NCBI Taxonomy" id="1543721"/>
    <lineage>
        <taxon>Bacteria</taxon>
        <taxon>Pseudomonadati</taxon>
        <taxon>Pseudomonadota</taxon>
        <taxon>Gammaproteobacteria</taxon>
        <taxon>Chromatiales</taxon>
        <taxon>Sedimenticolaceae</taxon>
        <taxon>Sedimenticola</taxon>
    </lineage>
</organism>
<feature type="region of interest" description="Disordered" evidence="1">
    <location>
        <begin position="50"/>
        <end position="71"/>
    </location>
</feature>